<dbReference type="InterPro" id="IPR013249">
    <property type="entry name" value="RNA_pol_sigma70_r4_t2"/>
</dbReference>
<dbReference type="PANTHER" id="PTHR43133:SF51">
    <property type="entry name" value="RNA POLYMERASE SIGMA FACTOR"/>
    <property type="match status" value="1"/>
</dbReference>
<sequence length="172" mass="20244">MSKWDELRLIARCVAGDDRHAFERLVDEYNDGLRRFLLNLTLGDACLTDDLAQETFLKAYLSLRSFQGLARFKTWLYRIAYNEYYSYMRKLKEEYPESETQHDIMDSSIEHNDAKMDVERCLKVLNETERSIVLLFYMEDRPIKQISEITGLPPGTIKSHLSRSKAKMAKVF</sequence>
<proteinExistence type="inferred from homology"/>
<dbReference type="InterPro" id="IPR039425">
    <property type="entry name" value="RNA_pol_sigma-70-like"/>
</dbReference>
<feature type="domain" description="RNA polymerase sigma-70 region 2" evidence="7">
    <location>
        <begin position="25"/>
        <end position="92"/>
    </location>
</feature>
<gene>
    <name evidence="9" type="ORF">E7746_04805</name>
</gene>
<evidence type="ECO:0000256" key="2">
    <source>
        <dbReference type="ARBA" id="ARBA00023015"/>
    </source>
</evidence>
<evidence type="ECO:0000313" key="9">
    <source>
        <dbReference type="EMBL" id="QCD37030.1"/>
    </source>
</evidence>
<protein>
    <recommendedName>
        <fullName evidence="6">RNA polymerase sigma factor</fullName>
    </recommendedName>
</protein>
<dbReference type="Pfam" id="PF04542">
    <property type="entry name" value="Sigma70_r2"/>
    <property type="match status" value="1"/>
</dbReference>
<keyword evidence="4 6" id="KW-0238">DNA-binding</keyword>
<dbReference type="Gene3D" id="1.10.10.10">
    <property type="entry name" value="Winged helix-like DNA-binding domain superfamily/Winged helix DNA-binding domain"/>
    <property type="match status" value="1"/>
</dbReference>
<dbReference type="GO" id="GO:0003677">
    <property type="term" value="F:DNA binding"/>
    <property type="evidence" value="ECO:0007669"/>
    <property type="project" value="UniProtKB-KW"/>
</dbReference>
<dbReference type="InterPro" id="IPR036388">
    <property type="entry name" value="WH-like_DNA-bd_sf"/>
</dbReference>
<dbReference type="AlphaFoldDB" id="A0A4P7VRZ9"/>
<dbReference type="CDD" id="cd06171">
    <property type="entry name" value="Sigma70_r4"/>
    <property type="match status" value="1"/>
</dbReference>
<dbReference type="InterPro" id="IPR007627">
    <property type="entry name" value="RNA_pol_sigma70_r2"/>
</dbReference>
<evidence type="ECO:0000256" key="4">
    <source>
        <dbReference type="ARBA" id="ARBA00023125"/>
    </source>
</evidence>
<dbReference type="GO" id="GO:0016987">
    <property type="term" value="F:sigma factor activity"/>
    <property type="evidence" value="ECO:0007669"/>
    <property type="project" value="UniProtKB-KW"/>
</dbReference>
<keyword evidence="2 6" id="KW-0805">Transcription regulation</keyword>
<evidence type="ECO:0000259" key="7">
    <source>
        <dbReference type="Pfam" id="PF04542"/>
    </source>
</evidence>
<dbReference type="KEGG" id="mgod:E7746_04805"/>
<dbReference type="OrthoDB" id="9780326at2"/>
<accession>A0A4P7VRZ9</accession>
<comment type="similarity">
    <text evidence="1 6">Belongs to the sigma-70 factor family. ECF subfamily.</text>
</comment>
<dbReference type="GO" id="GO:0006352">
    <property type="term" value="P:DNA-templated transcription initiation"/>
    <property type="evidence" value="ECO:0007669"/>
    <property type="project" value="InterPro"/>
</dbReference>
<dbReference type="SUPFAM" id="SSF88659">
    <property type="entry name" value="Sigma3 and sigma4 domains of RNA polymerase sigma factors"/>
    <property type="match status" value="1"/>
</dbReference>
<feature type="domain" description="RNA polymerase sigma factor 70 region 4 type 2" evidence="8">
    <location>
        <begin position="116"/>
        <end position="168"/>
    </location>
</feature>
<dbReference type="InterPro" id="IPR013325">
    <property type="entry name" value="RNA_pol_sigma_r2"/>
</dbReference>
<dbReference type="InterPro" id="IPR013324">
    <property type="entry name" value="RNA_pol_sigma_r3/r4-like"/>
</dbReference>
<reference evidence="9 10" key="1">
    <citation type="submission" date="2019-02" db="EMBL/GenBank/DDBJ databases">
        <title>Isolation and identification of novel species under the genus Muribaculum.</title>
        <authorList>
            <person name="Miyake S."/>
            <person name="Ding Y."/>
            <person name="Low A."/>
            <person name="Soh M."/>
            <person name="Seedorf H."/>
        </authorList>
    </citation>
    <scope>NUCLEOTIDE SEQUENCE [LARGE SCALE GENOMIC DNA]</scope>
    <source>
        <strain evidence="9 10">TLL-A4</strain>
    </source>
</reference>
<dbReference type="InterPro" id="IPR014284">
    <property type="entry name" value="RNA_pol_sigma-70_dom"/>
</dbReference>
<dbReference type="EMBL" id="CP039393">
    <property type="protein sequence ID" value="QCD37030.1"/>
    <property type="molecule type" value="Genomic_DNA"/>
</dbReference>
<dbReference type="SUPFAM" id="SSF88946">
    <property type="entry name" value="Sigma2 domain of RNA polymerase sigma factors"/>
    <property type="match status" value="1"/>
</dbReference>
<keyword evidence="10" id="KW-1185">Reference proteome</keyword>
<evidence type="ECO:0000256" key="3">
    <source>
        <dbReference type="ARBA" id="ARBA00023082"/>
    </source>
</evidence>
<keyword evidence="3 6" id="KW-0731">Sigma factor</keyword>
<dbReference type="InterPro" id="IPR000838">
    <property type="entry name" value="RNA_pol_sigma70_ECF_CS"/>
</dbReference>
<evidence type="ECO:0000256" key="1">
    <source>
        <dbReference type="ARBA" id="ARBA00010641"/>
    </source>
</evidence>
<dbReference type="PROSITE" id="PS01063">
    <property type="entry name" value="SIGMA70_ECF"/>
    <property type="match status" value="1"/>
</dbReference>
<evidence type="ECO:0000313" key="10">
    <source>
        <dbReference type="Proteomes" id="UP000297031"/>
    </source>
</evidence>
<dbReference type="PANTHER" id="PTHR43133">
    <property type="entry name" value="RNA POLYMERASE ECF-TYPE SIGMA FACTO"/>
    <property type="match status" value="1"/>
</dbReference>
<keyword evidence="5 6" id="KW-0804">Transcription</keyword>
<dbReference type="NCBIfam" id="TIGR02937">
    <property type="entry name" value="sigma70-ECF"/>
    <property type="match status" value="1"/>
</dbReference>
<name>A0A4P7VRZ9_9BACT</name>
<dbReference type="Proteomes" id="UP000297031">
    <property type="component" value="Chromosome"/>
</dbReference>
<dbReference type="Gene3D" id="1.10.1740.10">
    <property type="match status" value="1"/>
</dbReference>
<dbReference type="Pfam" id="PF08281">
    <property type="entry name" value="Sigma70_r4_2"/>
    <property type="match status" value="1"/>
</dbReference>
<evidence type="ECO:0000256" key="6">
    <source>
        <dbReference type="RuleBase" id="RU000716"/>
    </source>
</evidence>
<evidence type="ECO:0000259" key="8">
    <source>
        <dbReference type="Pfam" id="PF08281"/>
    </source>
</evidence>
<evidence type="ECO:0000256" key="5">
    <source>
        <dbReference type="ARBA" id="ARBA00023163"/>
    </source>
</evidence>
<organism evidence="9 10">
    <name type="scientific">Muribaculum gordoncarteri</name>
    <dbReference type="NCBI Taxonomy" id="2530390"/>
    <lineage>
        <taxon>Bacteria</taxon>
        <taxon>Pseudomonadati</taxon>
        <taxon>Bacteroidota</taxon>
        <taxon>Bacteroidia</taxon>
        <taxon>Bacteroidales</taxon>
        <taxon>Muribaculaceae</taxon>
        <taxon>Muribaculum</taxon>
    </lineage>
</organism>